<accession>A0ABR3A7F6</accession>
<name>A0ABR3A7F6_9AGAR</name>
<reference evidence="2 3" key="1">
    <citation type="submission" date="2024-05" db="EMBL/GenBank/DDBJ databases">
        <title>A draft genome resource for the thread blight pathogen Marasmius tenuissimus strain MS-2.</title>
        <authorList>
            <person name="Yulfo-Soto G.E."/>
            <person name="Baruah I.K."/>
            <person name="Amoako-Attah I."/>
            <person name="Bukari Y."/>
            <person name="Meinhardt L.W."/>
            <person name="Bailey B.A."/>
            <person name="Cohen S.P."/>
        </authorList>
    </citation>
    <scope>NUCLEOTIDE SEQUENCE [LARGE SCALE GENOMIC DNA]</scope>
    <source>
        <strain evidence="2 3">MS-2</strain>
    </source>
</reference>
<dbReference type="SUPFAM" id="SSF54001">
    <property type="entry name" value="Cysteine proteinases"/>
    <property type="match status" value="1"/>
</dbReference>
<dbReference type="EMBL" id="JBBXMP010000013">
    <property type="protein sequence ID" value="KAL0069289.1"/>
    <property type="molecule type" value="Genomic_DNA"/>
</dbReference>
<dbReference type="Pfam" id="PF00797">
    <property type="entry name" value="Acetyltransf_2"/>
    <property type="match status" value="1"/>
</dbReference>
<gene>
    <name evidence="2" type="ORF">AAF712_003654</name>
</gene>
<evidence type="ECO:0000256" key="1">
    <source>
        <dbReference type="ARBA" id="ARBA00006547"/>
    </source>
</evidence>
<dbReference type="InterPro" id="IPR038765">
    <property type="entry name" value="Papain-like_cys_pep_sf"/>
</dbReference>
<evidence type="ECO:0008006" key="4">
    <source>
        <dbReference type="Google" id="ProtNLM"/>
    </source>
</evidence>
<sequence length="347" mass="39118">MTGTLADGRWIKKMPSPYSKTQVLDWLSYIGYDVTPAVESFVENDTFPANLENLTVIQRCRIHSVVTNLTEPAPTVDSSANHTMEVDPQAVFQRLIKDKQGSYCFGKAGLLFGMLRVLGYRVYAAQGRINKTFMKPGASPEFTPQQHMVLFVQPVPESNTTYLVDVGFGGSGIVRPMLLSDADDNVVDGATPTEKHRLRKGVLPGSSTGQIVWKLECLHVKENRVAEDESNWKWLFSFDEVERYPQDIECSNYFVSTFGSGTMFAHNVVCLKYFWLDEEQLQKPNEERFLGSISLLGGMIRRNLGSRSEVVKELKTEEERIEAIREYFGIDVDKKGTEHIRGRAAAL</sequence>
<comment type="similarity">
    <text evidence="1">Belongs to the arylamine N-acetyltransferase family.</text>
</comment>
<dbReference type="InterPro" id="IPR001447">
    <property type="entry name" value="Arylamine_N-AcTrfase"/>
</dbReference>
<dbReference type="PANTHER" id="PTHR11786">
    <property type="entry name" value="N-HYDROXYARYLAMINE O-ACETYLTRANSFERASE"/>
    <property type="match status" value="1"/>
</dbReference>
<comment type="caution">
    <text evidence="2">The sequence shown here is derived from an EMBL/GenBank/DDBJ whole genome shotgun (WGS) entry which is preliminary data.</text>
</comment>
<evidence type="ECO:0000313" key="3">
    <source>
        <dbReference type="Proteomes" id="UP001437256"/>
    </source>
</evidence>
<dbReference type="Proteomes" id="UP001437256">
    <property type="component" value="Unassembled WGS sequence"/>
</dbReference>
<protein>
    <recommendedName>
        <fullName evidence="4">Arylamine N-acetyltransferase</fullName>
    </recommendedName>
</protein>
<dbReference type="InterPro" id="IPR053710">
    <property type="entry name" value="Arylamine_NAT_domain_sf"/>
</dbReference>
<keyword evidence="3" id="KW-1185">Reference proteome</keyword>
<proteinExistence type="inferred from homology"/>
<dbReference type="PANTHER" id="PTHR11786:SF0">
    <property type="entry name" value="ARYLAMINE N-ACETYLTRANSFERASE 4-RELATED"/>
    <property type="match status" value="1"/>
</dbReference>
<evidence type="ECO:0000313" key="2">
    <source>
        <dbReference type="EMBL" id="KAL0069289.1"/>
    </source>
</evidence>
<dbReference type="Gene3D" id="3.30.2140.20">
    <property type="match status" value="1"/>
</dbReference>
<organism evidence="2 3">
    <name type="scientific">Marasmius tenuissimus</name>
    <dbReference type="NCBI Taxonomy" id="585030"/>
    <lineage>
        <taxon>Eukaryota</taxon>
        <taxon>Fungi</taxon>
        <taxon>Dikarya</taxon>
        <taxon>Basidiomycota</taxon>
        <taxon>Agaricomycotina</taxon>
        <taxon>Agaricomycetes</taxon>
        <taxon>Agaricomycetidae</taxon>
        <taxon>Agaricales</taxon>
        <taxon>Marasmiineae</taxon>
        <taxon>Marasmiaceae</taxon>
        <taxon>Marasmius</taxon>
    </lineage>
</organism>